<dbReference type="Gene3D" id="2.40.50.100">
    <property type="match status" value="1"/>
</dbReference>
<evidence type="ECO:0000313" key="5">
    <source>
        <dbReference type="EMBL" id="QTQ14020.1"/>
    </source>
</evidence>
<keyword evidence="6" id="KW-1185">Reference proteome</keyword>
<feature type="domain" description="4Fe-4S ferredoxin-type" evidence="4">
    <location>
        <begin position="360"/>
        <end position="382"/>
    </location>
</feature>
<evidence type="ECO:0000256" key="3">
    <source>
        <dbReference type="ARBA" id="ARBA00023014"/>
    </source>
</evidence>
<dbReference type="EMBL" id="CP054142">
    <property type="protein sequence ID" value="QTQ14020.1"/>
    <property type="molecule type" value="Genomic_DNA"/>
</dbReference>
<evidence type="ECO:0000256" key="2">
    <source>
        <dbReference type="ARBA" id="ARBA00023004"/>
    </source>
</evidence>
<sequence length="438" mass="48569">MIKLQKINEEISYQAIDSFLPRVVTVPIDTERSGNYKLLVSEGDRVREGQVIARSQDPLEPLAAQIHSPIPGIVTGFSSVPLFDGKKSDAVLIMLEGKFSYRGKKSRPNKWSDISPSEIVEMISYYGVINTFFINKPFSLATQIKTKKKEASNVLVVRLFDEDPYRCTDSFLTNTGFDRIKKGAAILAYAMNASGIVFAYNDALPSPENTAEETENHDIFNSIPVKYVGVDCTDYPAGFQRILIETVLKKLQADEIFSKINIYDLLVDSVTLIHLYEAIELHRPVINQYVYVYGDCLKVSGILRLPLGSTIDFLSAQCGGFLKKPSKIIINGQLTGYLAPERSVPITKNVKSVAFSSSYKFPFFTPNECVRCGKCRSVCPSGLSPDLLFNQMLNDIHKMEAGLLKASSLCMGCTLCNAVCSSRLPLSQAIETLKESQS</sequence>
<dbReference type="InterPro" id="IPR017900">
    <property type="entry name" value="4Fe4S_Fe_S_CS"/>
</dbReference>
<name>A0A975F426_9SPIR</name>
<gene>
    <name evidence="5" type="ORF">HRQ91_05885</name>
</gene>
<dbReference type="Gene3D" id="3.30.70.20">
    <property type="match status" value="1"/>
</dbReference>
<dbReference type="InterPro" id="IPR010208">
    <property type="entry name" value="Ion_transpt_RnfC/RsxC"/>
</dbReference>
<dbReference type="Proteomes" id="UP000671908">
    <property type="component" value="Chromosome"/>
</dbReference>
<dbReference type="InterPro" id="IPR026902">
    <property type="entry name" value="RnfC_N"/>
</dbReference>
<dbReference type="GO" id="GO:0051539">
    <property type="term" value="F:4 iron, 4 sulfur cluster binding"/>
    <property type="evidence" value="ECO:0007669"/>
    <property type="project" value="InterPro"/>
</dbReference>
<dbReference type="Pfam" id="PF13237">
    <property type="entry name" value="Fer4_10"/>
    <property type="match status" value="1"/>
</dbReference>
<evidence type="ECO:0000256" key="1">
    <source>
        <dbReference type="ARBA" id="ARBA00022723"/>
    </source>
</evidence>
<dbReference type="GO" id="GO:0046872">
    <property type="term" value="F:metal ion binding"/>
    <property type="evidence" value="ECO:0007669"/>
    <property type="project" value="UniProtKB-KW"/>
</dbReference>
<reference evidence="5 6" key="1">
    <citation type="journal article" date="2021" name="Microbiol. Resour. Announc.">
        <title>Complete Genome Sequences of Three Human Oral Treponema parvum Isolates.</title>
        <authorList>
            <person name="Zeng H."/>
            <person name="Watt R.M."/>
        </authorList>
    </citation>
    <scope>NUCLEOTIDE SEQUENCE [LARGE SCALE GENOMIC DNA]</scope>
    <source>
        <strain evidence="5 6">ATCC 700770</strain>
    </source>
</reference>
<dbReference type="PROSITE" id="PS00198">
    <property type="entry name" value="4FE4S_FER_1"/>
    <property type="match status" value="1"/>
</dbReference>
<dbReference type="GO" id="GO:0016020">
    <property type="term" value="C:membrane"/>
    <property type="evidence" value="ECO:0007669"/>
    <property type="project" value="InterPro"/>
</dbReference>
<accession>A0A975F426</accession>
<dbReference type="PANTHER" id="PTHR43034">
    <property type="entry name" value="ION-TRANSLOCATING OXIDOREDUCTASE COMPLEX SUBUNIT C"/>
    <property type="match status" value="1"/>
</dbReference>
<dbReference type="SUPFAM" id="SSF142019">
    <property type="entry name" value="Nqo1 FMN-binding domain-like"/>
    <property type="match status" value="1"/>
</dbReference>
<dbReference type="PROSITE" id="PS51379">
    <property type="entry name" value="4FE4S_FER_2"/>
    <property type="match status" value="1"/>
</dbReference>
<organism evidence="5 6">
    <name type="scientific">Treponema parvum</name>
    <dbReference type="NCBI Taxonomy" id="138851"/>
    <lineage>
        <taxon>Bacteria</taxon>
        <taxon>Pseudomonadati</taxon>
        <taxon>Spirochaetota</taxon>
        <taxon>Spirochaetia</taxon>
        <taxon>Spirochaetales</taxon>
        <taxon>Treponemataceae</taxon>
        <taxon>Treponema</taxon>
    </lineage>
</organism>
<dbReference type="KEGG" id="tpav:HRQ91_05885"/>
<dbReference type="AlphaFoldDB" id="A0A975F426"/>
<evidence type="ECO:0000259" key="4">
    <source>
        <dbReference type="PROSITE" id="PS51379"/>
    </source>
</evidence>
<dbReference type="InterPro" id="IPR037225">
    <property type="entry name" value="Nuo51_FMN-bd_sf"/>
</dbReference>
<keyword evidence="3" id="KW-0411">Iron-sulfur</keyword>
<protein>
    <submittedName>
        <fullName evidence="5">4Fe-4S dicluster domain-containing protein</fullName>
    </submittedName>
</protein>
<dbReference type="RefSeq" id="WP_210118716.1">
    <property type="nucleotide sequence ID" value="NZ_CP054142.1"/>
</dbReference>
<keyword evidence="1" id="KW-0479">Metal-binding</keyword>
<proteinExistence type="predicted"/>
<dbReference type="Pfam" id="PF13375">
    <property type="entry name" value="RnfC_N"/>
    <property type="match status" value="1"/>
</dbReference>
<dbReference type="InterPro" id="IPR017896">
    <property type="entry name" value="4Fe4S_Fe-S-bd"/>
</dbReference>
<keyword evidence="2" id="KW-0408">Iron</keyword>
<evidence type="ECO:0000313" key="6">
    <source>
        <dbReference type="Proteomes" id="UP000671908"/>
    </source>
</evidence>
<dbReference type="SUPFAM" id="SSF46548">
    <property type="entry name" value="alpha-helical ferredoxin"/>
    <property type="match status" value="1"/>
</dbReference>
<dbReference type="PANTHER" id="PTHR43034:SF2">
    <property type="entry name" value="ION-TRANSLOCATING OXIDOREDUCTASE COMPLEX SUBUNIT C"/>
    <property type="match status" value="1"/>
</dbReference>
<dbReference type="GO" id="GO:0009055">
    <property type="term" value="F:electron transfer activity"/>
    <property type="evidence" value="ECO:0007669"/>
    <property type="project" value="InterPro"/>
</dbReference>